<dbReference type="Proteomes" id="UP001279734">
    <property type="component" value="Unassembled WGS sequence"/>
</dbReference>
<dbReference type="AlphaFoldDB" id="A0AAD3Y631"/>
<accession>A0AAD3Y631</accession>
<feature type="compositionally biased region" description="Basic and acidic residues" evidence="1">
    <location>
        <begin position="86"/>
        <end position="98"/>
    </location>
</feature>
<feature type="region of interest" description="Disordered" evidence="1">
    <location>
        <begin position="86"/>
        <end position="110"/>
    </location>
</feature>
<organism evidence="3 4">
    <name type="scientific">Nepenthes gracilis</name>
    <name type="common">Slender pitcher plant</name>
    <dbReference type="NCBI Taxonomy" id="150966"/>
    <lineage>
        <taxon>Eukaryota</taxon>
        <taxon>Viridiplantae</taxon>
        <taxon>Streptophyta</taxon>
        <taxon>Embryophyta</taxon>
        <taxon>Tracheophyta</taxon>
        <taxon>Spermatophyta</taxon>
        <taxon>Magnoliopsida</taxon>
        <taxon>eudicotyledons</taxon>
        <taxon>Gunneridae</taxon>
        <taxon>Pentapetalae</taxon>
        <taxon>Caryophyllales</taxon>
        <taxon>Nepenthaceae</taxon>
        <taxon>Nepenthes</taxon>
    </lineage>
</organism>
<keyword evidence="2" id="KW-0472">Membrane</keyword>
<evidence type="ECO:0000256" key="2">
    <source>
        <dbReference type="SAM" id="Phobius"/>
    </source>
</evidence>
<evidence type="ECO:0000313" key="3">
    <source>
        <dbReference type="EMBL" id="GMH30987.1"/>
    </source>
</evidence>
<name>A0AAD3Y631_NEPGR</name>
<dbReference type="EMBL" id="BSYO01000039">
    <property type="protein sequence ID" value="GMH30987.1"/>
    <property type="molecule type" value="Genomic_DNA"/>
</dbReference>
<keyword evidence="2" id="KW-1133">Transmembrane helix</keyword>
<keyword evidence="4" id="KW-1185">Reference proteome</keyword>
<reference evidence="3" key="1">
    <citation type="submission" date="2023-05" db="EMBL/GenBank/DDBJ databases">
        <title>Nepenthes gracilis genome sequencing.</title>
        <authorList>
            <person name="Fukushima K."/>
        </authorList>
    </citation>
    <scope>NUCLEOTIDE SEQUENCE</scope>
    <source>
        <strain evidence="3">SING2019-196</strain>
    </source>
</reference>
<comment type="caution">
    <text evidence="3">The sequence shown here is derived from an EMBL/GenBank/DDBJ whole genome shotgun (WGS) entry which is preliminary data.</text>
</comment>
<feature type="transmembrane region" description="Helical" evidence="2">
    <location>
        <begin position="12"/>
        <end position="29"/>
    </location>
</feature>
<evidence type="ECO:0000313" key="4">
    <source>
        <dbReference type="Proteomes" id="UP001279734"/>
    </source>
</evidence>
<protein>
    <submittedName>
        <fullName evidence="3">Uncharacterized protein</fullName>
    </submittedName>
</protein>
<evidence type="ECO:0000256" key="1">
    <source>
        <dbReference type="SAM" id="MobiDB-lite"/>
    </source>
</evidence>
<gene>
    <name evidence="3" type="ORF">Nepgr_032830</name>
</gene>
<sequence>MHQQFFEVFKNWTIAAAACIGIAFVYANLHLQRSSFSAFQVNEKKQTEKVGKHLHHLAKHPRRKIQSFATELIEISKNIIMEESKNKRTENLENKNSVKVEPANMESNNRKTNYVKVENVPRAETVKKEKIEEGISSRPEKREKTETVMVERKLDRVISPRPETIS</sequence>
<keyword evidence="2" id="KW-0812">Transmembrane</keyword>
<proteinExistence type="predicted"/>